<dbReference type="Gene3D" id="1.10.1740.10">
    <property type="match status" value="1"/>
</dbReference>
<evidence type="ECO:0000256" key="3">
    <source>
        <dbReference type="ARBA" id="ARBA00023082"/>
    </source>
</evidence>
<dbReference type="Pfam" id="PF08281">
    <property type="entry name" value="Sigma70_r4_2"/>
    <property type="match status" value="1"/>
</dbReference>
<comment type="caution">
    <text evidence="7">The sequence shown here is derived from an EMBL/GenBank/DDBJ whole genome shotgun (WGS) entry which is preliminary data.</text>
</comment>
<keyword evidence="2" id="KW-0805">Transcription regulation</keyword>
<evidence type="ECO:0008006" key="9">
    <source>
        <dbReference type="Google" id="ProtNLM"/>
    </source>
</evidence>
<dbReference type="InterPro" id="IPR014284">
    <property type="entry name" value="RNA_pol_sigma-70_dom"/>
</dbReference>
<dbReference type="InterPro" id="IPR036388">
    <property type="entry name" value="WH-like_DNA-bd_sf"/>
</dbReference>
<evidence type="ECO:0000259" key="5">
    <source>
        <dbReference type="Pfam" id="PF04542"/>
    </source>
</evidence>
<dbReference type="InterPro" id="IPR013324">
    <property type="entry name" value="RNA_pol_sigma_r3/r4-like"/>
</dbReference>
<keyword evidence="4" id="KW-0804">Transcription</keyword>
<dbReference type="NCBIfam" id="TIGR02937">
    <property type="entry name" value="sigma70-ECF"/>
    <property type="match status" value="1"/>
</dbReference>
<dbReference type="EMBL" id="BAEN01000014">
    <property type="protein sequence ID" value="GAC13115.1"/>
    <property type="molecule type" value="Genomic_DNA"/>
</dbReference>
<dbReference type="InterPro" id="IPR013249">
    <property type="entry name" value="RNA_pol_sigma70_r4_t2"/>
</dbReference>
<reference evidence="7 8" key="1">
    <citation type="journal article" date="2017" name="Antonie Van Leeuwenhoek">
        <title>Rhizobium rhizosphaerae sp. nov., a novel species isolated from rice rhizosphere.</title>
        <authorList>
            <person name="Zhao J.J."/>
            <person name="Zhang J."/>
            <person name="Zhang R.J."/>
            <person name="Zhang C.W."/>
            <person name="Yin H.Q."/>
            <person name="Zhang X.X."/>
        </authorList>
    </citation>
    <scope>NUCLEOTIDE SEQUENCE [LARGE SCALE GENOMIC DNA]</scope>
    <source>
        <strain evidence="7 8">E3</strain>
    </source>
</reference>
<dbReference type="Gene3D" id="1.10.10.10">
    <property type="entry name" value="Winged helix-like DNA-binding domain superfamily/Winged helix DNA-binding domain"/>
    <property type="match status" value="1"/>
</dbReference>
<proteinExistence type="inferred from homology"/>
<dbReference type="InterPro" id="IPR014331">
    <property type="entry name" value="RNA_pol_sigma70_ECF_RHOBA"/>
</dbReference>
<dbReference type="eggNOG" id="COG1595">
    <property type="taxonomic scope" value="Bacteria"/>
</dbReference>
<evidence type="ECO:0000313" key="8">
    <source>
        <dbReference type="Proteomes" id="UP000006334"/>
    </source>
</evidence>
<evidence type="ECO:0000259" key="6">
    <source>
        <dbReference type="Pfam" id="PF08281"/>
    </source>
</evidence>
<dbReference type="GO" id="GO:0006352">
    <property type="term" value="P:DNA-templated transcription initiation"/>
    <property type="evidence" value="ECO:0007669"/>
    <property type="project" value="InterPro"/>
</dbReference>
<dbReference type="STRING" id="1127673.GLIP_0469"/>
<name>K6YP44_9ALTE</name>
<gene>
    <name evidence="7" type="ORF">GLIP_0469</name>
</gene>
<dbReference type="RefSeq" id="WP_008842935.1">
    <property type="nucleotide sequence ID" value="NZ_BAEN01000014.1"/>
</dbReference>
<protein>
    <recommendedName>
        <fullName evidence="9">RNA polymerase sigma-70 factor, ECF subfamily</fullName>
    </recommendedName>
</protein>
<evidence type="ECO:0000256" key="4">
    <source>
        <dbReference type="ARBA" id="ARBA00023163"/>
    </source>
</evidence>
<dbReference type="NCBIfam" id="TIGR02989">
    <property type="entry name" value="Sig-70_gvs1"/>
    <property type="match status" value="1"/>
</dbReference>
<dbReference type="OrthoDB" id="9797134at2"/>
<feature type="domain" description="RNA polymerase sigma-70 region 2" evidence="5">
    <location>
        <begin position="12"/>
        <end position="78"/>
    </location>
</feature>
<keyword evidence="3" id="KW-0731">Sigma factor</keyword>
<dbReference type="PANTHER" id="PTHR43133:SF51">
    <property type="entry name" value="RNA POLYMERASE SIGMA FACTOR"/>
    <property type="match status" value="1"/>
</dbReference>
<dbReference type="SUPFAM" id="SSF88659">
    <property type="entry name" value="Sigma3 and sigma4 domains of RNA polymerase sigma factors"/>
    <property type="match status" value="1"/>
</dbReference>
<feature type="domain" description="RNA polymerase sigma factor 70 region 4 type 2" evidence="6">
    <location>
        <begin position="111"/>
        <end position="162"/>
    </location>
</feature>
<dbReference type="GO" id="GO:0003677">
    <property type="term" value="F:DNA binding"/>
    <property type="evidence" value="ECO:0007669"/>
    <property type="project" value="InterPro"/>
</dbReference>
<dbReference type="AlphaFoldDB" id="K6YP44"/>
<dbReference type="SUPFAM" id="SSF88946">
    <property type="entry name" value="Sigma2 domain of RNA polymerase sigma factors"/>
    <property type="match status" value="1"/>
</dbReference>
<evidence type="ECO:0000256" key="1">
    <source>
        <dbReference type="ARBA" id="ARBA00010641"/>
    </source>
</evidence>
<dbReference type="InterPro" id="IPR007627">
    <property type="entry name" value="RNA_pol_sigma70_r2"/>
</dbReference>
<dbReference type="PANTHER" id="PTHR43133">
    <property type="entry name" value="RNA POLYMERASE ECF-TYPE SIGMA FACTO"/>
    <property type="match status" value="1"/>
</dbReference>
<dbReference type="Pfam" id="PF04542">
    <property type="entry name" value="Sigma70_r2"/>
    <property type="match status" value="1"/>
</dbReference>
<accession>K6YP44</accession>
<sequence>MDKQKALFSVFIRKYQVGLRAFIRGLGVHSDAVDDLAQETFLVAYREMDKFDQELDFGFWLRGIARNLVRNEFRKANRQTRILNEKLSQFLVNEFEFNYEPSDYNGDEIAALKACILELPDTSRQLIDYKYANEQNSREISEQIGMTTTAVRLALMRIREKLKACMAYRLSLT</sequence>
<evidence type="ECO:0000256" key="2">
    <source>
        <dbReference type="ARBA" id="ARBA00023015"/>
    </source>
</evidence>
<organism evidence="7 8">
    <name type="scientific">Aliiglaciecola lipolytica E3</name>
    <dbReference type="NCBI Taxonomy" id="1127673"/>
    <lineage>
        <taxon>Bacteria</taxon>
        <taxon>Pseudomonadati</taxon>
        <taxon>Pseudomonadota</taxon>
        <taxon>Gammaproteobacteria</taxon>
        <taxon>Alteromonadales</taxon>
        <taxon>Alteromonadaceae</taxon>
        <taxon>Aliiglaciecola</taxon>
    </lineage>
</organism>
<evidence type="ECO:0000313" key="7">
    <source>
        <dbReference type="EMBL" id="GAC13115.1"/>
    </source>
</evidence>
<dbReference type="InterPro" id="IPR013325">
    <property type="entry name" value="RNA_pol_sigma_r2"/>
</dbReference>
<dbReference type="GO" id="GO:0016987">
    <property type="term" value="F:sigma factor activity"/>
    <property type="evidence" value="ECO:0007669"/>
    <property type="project" value="UniProtKB-KW"/>
</dbReference>
<dbReference type="Proteomes" id="UP000006334">
    <property type="component" value="Unassembled WGS sequence"/>
</dbReference>
<comment type="similarity">
    <text evidence="1">Belongs to the sigma-70 factor family. ECF subfamily.</text>
</comment>
<keyword evidence="8" id="KW-1185">Reference proteome</keyword>
<dbReference type="InterPro" id="IPR039425">
    <property type="entry name" value="RNA_pol_sigma-70-like"/>
</dbReference>